<reference evidence="2" key="1">
    <citation type="submission" date="2022-05" db="EMBL/GenBank/DDBJ databases">
        <title>Using nanopore sequencing to obtain complete genomes from saliva samples.</title>
        <authorList>
            <person name="Baker J.L."/>
        </authorList>
    </citation>
    <scope>NUCLEOTIDE SEQUENCE</scope>
    <source>
        <strain evidence="2">JCVI-JB-Ag32</strain>
    </source>
</reference>
<dbReference type="Proteomes" id="UP000830236">
    <property type="component" value="Chromosome"/>
</dbReference>
<dbReference type="AlphaFoldDB" id="A0A9E7DCM7"/>
<protein>
    <recommendedName>
        <fullName evidence="4">PH domain-containing protein</fullName>
    </recommendedName>
</protein>
<feature type="transmembrane region" description="Helical" evidence="1">
    <location>
        <begin position="12"/>
        <end position="31"/>
    </location>
</feature>
<proteinExistence type="predicted"/>
<dbReference type="EMBL" id="CP097095">
    <property type="protein sequence ID" value="UQF80144.1"/>
    <property type="molecule type" value="Genomic_DNA"/>
</dbReference>
<keyword evidence="1" id="KW-1133">Transmembrane helix</keyword>
<organism evidence="2 3">
    <name type="scientific">Actinomyces graevenitzii</name>
    <dbReference type="NCBI Taxonomy" id="55565"/>
    <lineage>
        <taxon>Bacteria</taxon>
        <taxon>Bacillati</taxon>
        <taxon>Actinomycetota</taxon>
        <taxon>Actinomycetes</taxon>
        <taxon>Actinomycetales</taxon>
        <taxon>Actinomycetaceae</taxon>
        <taxon>Actinomyces</taxon>
    </lineage>
</organism>
<keyword evidence="1" id="KW-0472">Membrane</keyword>
<dbReference type="KEGG" id="agh:M3I41_02375"/>
<evidence type="ECO:0000313" key="3">
    <source>
        <dbReference type="Proteomes" id="UP000830236"/>
    </source>
</evidence>
<evidence type="ECO:0000256" key="1">
    <source>
        <dbReference type="SAM" id="Phobius"/>
    </source>
</evidence>
<gene>
    <name evidence="2" type="ORF">M3I41_02375</name>
</gene>
<accession>A0A9E7DCM7</accession>
<sequence length="212" mass="23162">MPRVIIRSRRARIATIAAWIAVAVIVGAVAWRDTTTAALAAAGWMGALGWAITMMWWLPELELNQDAVVVRNAWRTHLIDWRQITRLSGRWGVELILSDNSSVQASAAPRVGGIAAGARQIAENRAKEAQRIIHHGVDPRLVEPGSATQYTSLDAANAIELLRAYQAQLHEEKKHSGLKTNPPKPPYSHQWRKGTIIGTLVAALALVIAIAL</sequence>
<feature type="transmembrane region" description="Helical" evidence="1">
    <location>
        <begin position="37"/>
        <end position="58"/>
    </location>
</feature>
<feature type="transmembrane region" description="Helical" evidence="1">
    <location>
        <begin position="194"/>
        <end position="211"/>
    </location>
</feature>
<evidence type="ECO:0000313" key="2">
    <source>
        <dbReference type="EMBL" id="UQF80144.1"/>
    </source>
</evidence>
<evidence type="ECO:0008006" key="4">
    <source>
        <dbReference type="Google" id="ProtNLM"/>
    </source>
</evidence>
<name>A0A9E7DCM7_9ACTO</name>
<keyword evidence="1" id="KW-0812">Transmembrane</keyword>